<evidence type="ECO:0000256" key="2">
    <source>
        <dbReference type="ARBA" id="ARBA00022723"/>
    </source>
</evidence>
<dbReference type="GO" id="GO:0006508">
    <property type="term" value="P:proteolysis"/>
    <property type="evidence" value="ECO:0007669"/>
    <property type="project" value="UniProtKB-KW"/>
</dbReference>
<dbReference type="GO" id="GO:0046872">
    <property type="term" value="F:metal ion binding"/>
    <property type="evidence" value="ECO:0007669"/>
    <property type="project" value="UniProtKB-KW"/>
</dbReference>
<dbReference type="RefSeq" id="WP_105336350.1">
    <property type="nucleotide sequence ID" value="NZ_PUHZ01000016.1"/>
</dbReference>
<dbReference type="NCBIfam" id="NF006053">
    <property type="entry name" value="PRK08201.1"/>
    <property type="match status" value="1"/>
</dbReference>
<keyword evidence="2" id="KW-0479">Metal-binding</keyword>
<dbReference type="Gene3D" id="3.30.70.360">
    <property type="match status" value="1"/>
</dbReference>
<evidence type="ECO:0000256" key="3">
    <source>
        <dbReference type="ARBA" id="ARBA00022801"/>
    </source>
</evidence>
<accession>A0A2S8GKN7</accession>
<dbReference type="Gene3D" id="3.40.630.10">
    <property type="entry name" value="Zn peptidases"/>
    <property type="match status" value="1"/>
</dbReference>
<protein>
    <submittedName>
        <fullName evidence="5">Dipeptidase</fullName>
    </submittedName>
</protein>
<dbReference type="Proteomes" id="UP000237819">
    <property type="component" value="Unassembled WGS sequence"/>
</dbReference>
<proteinExistence type="predicted"/>
<dbReference type="InterPro" id="IPR051458">
    <property type="entry name" value="Cyt/Met_Dipeptidase"/>
</dbReference>
<evidence type="ECO:0000259" key="4">
    <source>
        <dbReference type="Pfam" id="PF07687"/>
    </source>
</evidence>
<evidence type="ECO:0000313" key="6">
    <source>
        <dbReference type="Proteomes" id="UP000237819"/>
    </source>
</evidence>
<dbReference type="EMBL" id="PUHZ01000016">
    <property type="protein sequence ID" value="PQO44950.1"/>
    <property type="molecule type" value="Genomic_DNA"/>
</dbReference>
<evidence type="ECO:0000256" key="1">
    <source>
        <dbReference type="ARBA" id="ARBA00022670"/>
    </source>
</evidence>
<evidence type="ECO:0000313" key="5">
    <source>
        <dbReference type="EMBL" id="PQO44950.1"/>
    </source>
</evidence>
<dbReference type="GO" id="GO:0008233">
    <property type="term" value="F:peptidase activity"/>
    <property type="evidence" value="ECO:0007669"/>
    <property type="project" value="UniProtKB-KW"/>
</dbReference>
<sequence>MSELQTYLTENRAKFEADLSELLKIPSVSTDSRYKGDVREAAAWLHRQFDQLGFETKIYETAGHPIVYAESPAVPGAPVALVYGHYDVQPPEPLDEWQSPPFEPTIRDGNIYARGATDDKGQMLTHVKSVEAWIKSVGKLPIQVKFLIEGEEEIGSEHLVPFIQEHDEMLECDVVVISDTSQFGPGQPAITYGLKGIAYYELKLTGPKQDLHSGTFGGAVTNPANTLSKMLASLIDDKGRVQVPGFYDDVDPLTDEERDQFASLNFSEADFMRSIGVEGLTGESGYSTLERRWTRPTFDVNGITSGYQGEGAKTVLPAKASAKFSFRLVPHQDPHQLTESLTKHLETLVPPGIKMELIDYHGAPGFVVPLDSPYMSAAAAAIEKGFGRPPVFIREGGSIPIVTSFVEQLGVDVLLLGWGLNDDNTHSPNEKFCLADYHRGIKASAALWQTLSKITPNQA</sequence>
<dbReference type="Pfam" id="PF07687">
    <property type="entry name" value="M20_dimer"/>
    <property type="match status" value="1"/>
</dbReference>
<reference evidence="5 6" key="1">
    <citation type="submission" date="2018-02" db="EMBL/GenBank/DDBJ databases">
        <title>Comparative genomes isolates from brazilian mangrove.</title>
        <authorList>
            <person name="Araujo J.E."/>
            <person name="Taketani R.G."/>
            <person name="Silva M.C.P."/>
            <person name="Loureco M.V."/>
            <person name="Andreote F.D."/>
        </authorList>
    </citation>
    <scope>NUCLEOTIDE SEQUENCE [LARGE SCALE GENOMIC DNA]</scope>
    <source>
        <strain evidence="5 6">Nap-Phe MGV</strain>
    </source>
</reference>
<dbReference type="NCBIfam" id="NF005914">
    <property type="entry name" value="PRK07907.1"/>
    <property type="match status" value="1"/>
</dbReference>
<dbReference type="NCBIfam" id="NF006579">
    <property type="entry name" value="PRK09104.1"/>
    <property type="match status" value="1"/>
</dbReference>
<comment type="caution">
    <text evidence="5">The sequence shown here is derived from an EMBL/GenBank/DDBJ whole genome shotgun (WGS) entry which is preliminary data.</text>
</comment>
<dbReference type="PANTHER" id="PTHR43270">
    <property type="entry name" value="BETA-ALA-HIS DIPEPTIDASE"/>
    <property type="match status" value="1"/>
</dbReference>
<dbReference type="InterPro" id="IPR002933">
    <property type="entry name" value="Peptidase_M20"/>
</dbReference>
<dbReference type="Pfam" id="PF01546">
    <property type="entry name" value="Peptidase_M20"/>
    <property type="match status" value="1"/>
</dbReference>
<dbReference type="InterPro" id="IPR011650">
    <property type="entry name" value="Peptidase_M20_dimer"/>
</dbReference>
<organism evidence="5 6">
    <name type="scientific">Blastopirellula marina</name>
    <dbReference type="NCBI Taxonomy" id="124"/>
    <lineage>
        <taxon>Bacteria</taxon>
        <taxon>Pseudomonadati</taxon>
        <taxon>Planctomycetota</taxon>
        <taxon>Planctomycetia</taxon>
        <taxon>Pirellulales</taxon>
        <taxon>Pirellulaceae</taxon>
        <taxon>Blastopirellula</taxon>
    </lineage>
</organism>
<dbReference type="AlphaFoldDB" id="A0A2S8GKN7"/>
<gene>
    <name evidence="5" type="ORF">C5Y93_15520</name>
</gene>
<keyword evidence="3" id="KW-0378">Hydrolase</keyword>
<name>A0A2S8GKN7_9BACT</name>
<dbReference type="SUPFAM" id="SSF53187">
    <property type="entry name" value="Zn-dependent exopeptidases"/>
    <property type="match status" value="1"/>
</dbReference>
<keyword evidence="1" id="KW-0645">Protease</keyword>
<dbReference type="PANTHER" id="PTHR43270:SF12">
    <property type="entry name" value="SUCCINYL-DIAMINOPIMELATE DESUCCINYLASE"/>
    <property type="match status" value="1"/>
</dbReference>
<feature type="domain" description="Peptidase M20 dimerisation" evidence="4">
    <location>
        <begin position="192"/>
        <end position="351"/>
    </location>
</feature>
<dbReference type="OrthoDB" id="9761532at2"/>